<protein>
    <recommendedName>
        <fullName evidence="3">DUF3375 domain-containing protein</fullName>
    </recommendedName>
</protein>
<proteinExistence type="predicted"/>
<sequence>MSTVRVALTARRLLQESPAWALLRTDTAPVALAVLGTHFSRERRHLAAAELFDAVETDLVDLRARGFDLRQPAAAYCRAWLTDGYLVRRPGEAREEIYELSDGTLTALRFIDSLAVPRTSVTESRLATIVERIRRLSIDTDPDVSRRIAALQAERNRLDARIEALARGDADTLDEHRAVDQAHDVLSLASELPEDFARVRAELDLINRDLRARLIEEPASRGSVLDDIFRGVDVLAESDAGRSFSAFHSLLLDPEQTTAVDDDLDALLERPFARSLSPENRTQLRRLLPAMQDASGEINDVMTSLSRSLRRFVQSEELAEERLVHQMLREAFGAAGRASSTTRPWTRLPIELALTGVHVTSPSAMKLQNPADSETSEPLEIHETQPADLEALREAVRASEIDMQEVTDNVNSVLAAHGPSTIADILSHRRATQGVASVVGLLVLAEQHATRTRDAVESVSWRTPDGERRARVPRFLFQEAIA</sequence>
<name>A0ABQ3GHA9_9MICC</name>
<dbReference type="EMBL" id="BMXK01000005">
    <property type="protein sequence ID" value="GHD05734.1"/>
    <property type="molecule type" value="Genomic_DNA"/>
</dbReference>
<evidence type="ECO:0000313" key="1">
    <source>
        <dbReference type="EMBL" id="GHD05734.1"/>
    </source>
</evidence>
<organism evidence="1 2">
    <name type="scientific">Zhihengliuella salsuginis</name>
    <dbReference type="NCBI Taxonomy" id="578222"/>
    <lineage>
        <taxon>Bacteria</taxon>
        <taxon>Bacillati</taxon>
        <taxon>Actinomycetota</taxon>
        <taxon>Actinomycetes</taxon>
        <taxon>Micrococcales</taxon>
        <taxon>Micrococcaceae</taxon>
        <taxon>Zhihengliuella</taxon>
    </lineage>
</organism>
<dbReference type="Pfam" id="PF11855">
    <property type="entry name" value="DUF3375"/>
    <property type="match status" value="1"/>
</dbReference>
<gene>
    <name evidence="1" type="ORF">GCM10008096_15070</name>
</gene>
<dbReference type="Proteomes" id="UP000642819">
    <property type="component" value="Unassembled WGS sequence"/>
</dbReference>
<keyword evidence="2" id="KW-1185">Reference proteome</keyword>
<evidence type="ECO:0000313" key="2">
    <source>
        <dbReference type="Proteomes" id="UP000642819"/>
    </source>
</evidence>
<comment type="caution">
    <text evidence="1">The sequence shown here is derived from an EMBL/GenBank/DDBJ whole genome shotgun (WGS) entry which is preliminary data.</text>
</comment>
<reference evidence="2" key="1">
    <citation type="journal article" date="2019" name="Int. J. Syst. Evol. Microbiol.">
        <title>The Global Catalogue of Microorganisms (GCM) 10K type strain sequencing project: providing services to taxonomists for standard genome sequencing and annotation.</title>
        <authorList>
            <consortium name="The Broad Institute Genomics Platform"/>
            <consortium name="The Broad Institute Genome Sequencing Center for Infectious Disease"/>
            <person name="Wu L."/>
            <person name="Ma J."/>
        </authorList>
    </citation>
    <scope>NUCLEOTIDE SEQUENCE [LARGE SCALE GENOMIC DNA]</scope>
    <source>
        <strain evidence="2">KCTC 19466</strain>
    </source>
</reference>
<evidence type="ECO:0008006" key="3">
    <source>
        <dbReference type="Google" id="ProtNLM"/>
    </source>
</evidence>
<accession>A0ABQ3GHA9</accession>
<dbReference type="InterPro" id="IPR021804">
    <property type="entry name" value="DUF3375"/>
</dbReference>
<dbReference type="RefSeq" id="WP_189349513.1">
    <property type="nucleotide sequence ID" value="NZ_BMXK01000005.1"/>
</dbReference>